<dbReference type="OrthoDB" id="6437726at2759"/>
<gene>
    <name evidence="1" type="ORF">TNIN_191821</name>
</gene>
<proteinExistence type="predicted"/>
<evidence type="ECO:0008006" key="3">
    <source>
        <dbReference type="Google" id="ProtNLM"/>
    </source>
</evidence>
<comment type="caution">
    <text evidence="1">The sequence shown here is derived from an EMBL/GenBank/DDBJ whole genome shotgun (WGS) entry which is preliminary data.</text>
</comment>
<name>A0A8X6JCV7_9ARAC</name>
<protein>
    <recommendedName>
        <fullName evidence="3">PiggyBac transposable element-derived protein domain-containing protein</fullName>
    </recommendedName>
</protein>
<reference evidence="1" key="1">
    <citation type="submission" date="2020-08" db="EMBL/GenBank/DDBJ databases">
        <title>Multicomponent nature underlies the extraordinary mechanical properties of spider dragline silk.</title>
        <authorList>
            <person name="Kono N."/>
            <person name="Nakamura H."/>
            <person name="Mori M."/>
            <person name="Yoshida Y."/>
            <person name="Ohtoshi R."/>
            <person name="Malay A.D."/>
            <person name="Moran D.A.P."/>
            <person name="Tomita M."/>
            <person name="Numata K."/>
            <person name="Arakawa K."/>
        </authorList>
    </citation>
    <scope>NUCLEOTIDE SEQUENCE</scope>
</reference>
<keyword evidence="2" id="KW-1185">Reference proteome</keyword>
<accession>A0A8X6JCV7</accession>
<evidence type="ECO:0000313" key="2">
    <source>
        <dbReference type="Proteomes" id="UP000886998"/>
    </source>
</evidence>
<dbReference type="Proteomes" id="UP000886998">
    <property type="component" value="Unassembled WGS sequence"/>
</dbReference>
<dbReference type="AlphaFoldDB" id="A0A8X6JCV7"/>
<dbReference type="EMBL" id="BMAV01027448">
    <property type="protein sequence ID" value="GFS59417.1"/>
    <property type="molecule type" value="Genomic_DNA"/>
</dbReference>
<sequence>MEEKVKPVRRKFQYQCKEDVAAVKWMDNKPVIILITTNNPKCTTTVSRKNKDGSICQISCPTSVATYYEIMGGVHHFVINFENVMRLDGLVVSDFLLPH</sequence>
<organism evidence="1 2">
    <name type="scientific">Trichonephila inaurata madagascariensis</name>
    <dbReference type="NCBI Taxonomy" id="2747483"/>
    <lineage>
        <taxon>Eukaryota</taxon>
        <taxon>Metazoa</taxon>
        <taxon>Ecdysozoa</taxon>
        <taxon>Arthropoda</taxon>
        <taxon>Chelicerata</taxon>
        <taxon>Arachnida</taxon>
        <taxon>Araneae</taxon>
        <taxon>Araneomorphae</taxon>
        <taxon>Entelegynae</taxon>
        <taxon>Araneoidea</taxon>
        <taxon>Nephilidae</taxon>
        <taxon>Trichonephila</taxon>
        <taxon>Trichonephila inaurata</taxon>
    </lineage>
</organism>
<evidence type="ECO:0000313" key="1">
    <source>
        <dbReference type="EMBL" id="GFS59417.1"/>
    </source>
</evidence>